<dbReference type="InterPro" id="IPR001969">
    <property type="entry name" value="Aspartic_peptidase_AS"/>
</dbReference>
<dbReference type="Gene3D" id="2.40.70.10">
    <property type="entry name" value="Acid Proteases"/>
    <property type="match status" value="1"/>
</dbReference>
<accession>A0A0G1KV48</accession>
<dbReference type="InterPro" id="IPR021109">
    <property type="entry name" value="Peptidase_aspartic_dom_sf"/>
</dbReference>
<dbReference type="SUPFAM" id="SSF50630">
    <property type="entry name" value="Acid proteases"/>
    <property type="match status" value="1"/>
</dbReference>
<proteinExistence type="predicted"/>
<organism evidence="1 2">
    <name type="scientific">Candidatus Giovannonibacteria bacterium GW2011_GWA1_44_25</name>
    <dbReference type="NCBI Taxonomy" id="1618645"/>
    <lineage>
        <taxon>Bacteria</taxon>
        <taxon>Candidatus Giovannoniibacteriota</taxon>
    </lineage>
</organism>
<comment type="caution">
    <text evidence="1">The sequence shown here is derived from an EMBL/GenBank/DDBJ whole genome shotgun (WGS) entry which is preliminary data.</text>
</comment>
<dbReference type="GO" id="GO:0006508">
    <property type="term" value="P:proteolysis"/>
    <property type="evidence" value="ECO:0007669"/>
    <property type="project" value="InterPro"/>
</dbReference>
<reference evidence="1 2" key="1">
    <citation type="journal article" date="2015" name="Nature">
        <title>rRNA introns, odd ribosomes, and small enigmatic genomes across a large radiation of phyla.</title>
        <authorList>
            <person name="Brown C.T."/>
            <person name="Hug L.A."/>
            <person name="Thomas B.C."/>
            <person name="Sharon I."/>
            <person name="Castelle C.J."/>
            <person name="Singh A."/>
            <person name="Wilkins M.J."/>
            <person name="Williams K.H."/>
            <person name="Banfield J.F."/>
        </authorList>
    </citation>
    <scope>NUCLEOTIDE SEQUENCE [LARGE SCALE GENOMIC DNA]</scope>
</reference>
<dbReference type="AlphaFoldDB" id="A0A0G1KV48"/>
<protein>
    <recommendedName>
        <fullName evidence="3">Peptidase A2 domain-containing protein</fullName>
    </recommendedName>
</protein>
<dbReference type="CDD" id="cd00303">
    <property type="entry name" value="retropepsin_like"/>
    <property type="match status" value="1"/>
</dbReference>
<name>A0A0G1KV48_9BACT</name>
<dbReference type="GO" id="GO:0004190">
    <property type="term" value="F:aspartic-type endopeptidase activity"/>
    <property type="evidence" value="ECO:0007669"/>
    <property type="project" value="InterPro"/>
</dbReference>
<gene>
    <name evidence="1" type="ORF">UW53_C0003G0098</name>
</gene>
<sequence length="141" mass="15922">MKYQYSAVFDPSKPTAPHRRRPIIEIELFGPLKNVSIFGALVDSGADNILINAEFAKYVGINLDKAKKKESVTGIDGKAMETHFIDVDIKIKEFTDKVKVEVGFVPNLAVHALLGQIGFFDNYRIKFERDHNTFEIIPIKV</sequence>
<evidence type="ECO:0000313" key="2">
    <source>
        <dbReference type="Proteomes" id="UP000034087"/>
    </source>
</evidence>
<evidence type="ECO:0008006" key="3">
    <source>
        <dbReference type="Google" id="ProtNLM"/>
    </source>
</evidence>
<dbReference type="Proteomes" id="UP000034087">
    <property type="component" value="Unassembled WGS sequence"/>
</dbReference>
<evidence type="ECO:0000313" key="1">
    <source>
        <dbReference type="EMBL" id="KKT60187.1"/>
    </source>
</evidence>
<dbReference type="EMBL" id="LCIR01000003">
    <property type="protein sequence ID" value="KKT60187.1"/>
    <property type="molecule type" value="Genomic_DNA"/>
</dbReference>
<dbReference type="Pfam" id="PF13975">
    <property type="entry name" value="gag-asp_proteas"/>
    <property type="match status" value="1"/>
</dbReference>
<dbReference type="PROSITE" id="PS00141">
    <property type="entry name" value="ASP_PROTEASE"/>
    <property type="match status" value="1"/>
</dbReference>